<dbReference type="Pfam" id="PF00753">
    <property type="entry name" value="Lactamase_B"/>
    <property type="match status" value="1"/>
</dbReference>
<organism evidence="3 4">
    <name type="scientific">Enterovibrio norvegicus FF-454</name>
    <dbReference type="NCBI Taxonomy" id="1185651"/>
    <lineage>
        <taxon>Bacteria</taxon>
        <taxon>Pseudomonadati</taxon>
        <taxon>Pseudomonadota</taxon>
        <taxon>Gammaproteobacteria</taxon>
        <taxon>Vibrionales</taxon>
        <taxon>Vibrionaceae</taxon>
        <taxon>Enterovibrio</taxon>
    </lineage>
</organism>
<dbReference type="InterPro" id="IPR051682">
    <property type="entry name" value="Mito_Persulfide_Diox"/>
</dbReference>
<accession>A0A1E5CFM0</accession>
<dbReference type="GO" id="GO:0070813">
    <property type="term" value="P:hydrogen sulfide metabolic process"/>
    <property type="evidence" value="ECO:0007669"/>
    <property type="project" value="TreeGrafter"/>
</dbReference>
<name>A0A1E5CFM0_9GAMM</name>
<dbReference type="SUPFAM" id="SSF56281">
    <property type="entry name" value="Metallo-hydrolase/oxidoreductase"/>
    <property type="match status" value="1"/>
</dbReference>
<dbReference type="CDD" id="cd07724">
    <property type="entry name" value="POD-like_MBL-fold"/>
    <property type="match status" value="1"/>
</dbReference>
<evidence type="ECO:0000313" key="4">
    <source>
        <dbReference type="Proteomes" id="UP000095039"/>
    </source>
</evidence>
<feature type="domain" description="Metallo-beta-lactamase" evidence="2">
    <location>
        <begin position="12"/>
        <end position="193"/>
    </location>
</feature>
<evidence type="ECO:0000256" key="1">
    <source>
        <dbReference type="ARBA" id="ARBA00022723"/>
    </source>
</evidence>
<dbReference type="GO" id="GO:0006749">
    <property type="term" value="P:glutathione metabolic process"/>
    <property type="evidence" value="ECO:0007669"/>
    <property type="project" value="InterPro"/>
</dbReference>
<dbReference type="PANTHER" id="PTHR43084">
    <property type="entry name" value="PERSULFIDE DIOXYGENASE ETHE1"/>
    <property type="match status" value="1"/>
</dbReference>
<evidence type="ECO:0000259" key="2">
    <source>
        <dbReference type="SMART" id="SM00849"/>
    </source>
</evidence>
<evidence type="ECO:0000313" key="3">
    <source>
        <dbReference type="EMBL" id="OEE64259.1"/>
    </source>
</evidence>
<dbReference type="GO" id="GO:0046872">
    <property type="term" value="F:metal ion binding"/>
    <property type="evidence" value="ECO:0007669"/>
    <property type="project" value="UniProtKB-KW"/>
</dbReference>
<dbReference type="GO" id="GO:0050313">
    <property type="term" value="F:sulfur dioxygenase activity"/>
    <property type="evidence" value="ECO:0007669"/>
    <property type="project" value="InterPro"/>
</dbReference>
<dbReference type="SMART" id="SM00849">
    <property type="entry name" value="Lactamase_B"/>
    <property type="match status" value="1"/>
</dbReference>
<dbReference type="Gene3D" id="3.60.15.10">
    <property type="entry name" value="Ribonuclease Z/Hydroxyacylglutathione hydrolase-like"/>
    <property type="match status" value="1"/>
</dbReference>
<dbReference type="InterPro" id="IPR044528">
    <property type="entry name" value="POD-like_MBL-fold"/>
</dbReference>
<protein>
    <submittedName>
        <fullName evidence="3">MBL fold metallo-hydrolase</fullName>
    </submittedName>
</protein>
<dbReference type="InterPro" id="IPR036866">
    <property type="entry name" value="RibonucZ/Hydroxyglut_hydro"/>
</dbReference>
<gene>
    <name evidence="3" type="ORF">A1OK_05715</name>
</gene>
<dbReference type="EMBL" id="AJWN02000003">
    <property type="protein sequence ID" value="OEE64259.1"/>
    <property type="molecule type" value="Genomic_DNA"/>
</dbReference>
<dbReference type="Proteomes" id="UP000095039">
    <property type="component" value="Unassembled WGS sequence"/>
</dbReference>
<dbReference type="AlphaFoldDB" id="A0A1E5CFM0"/>
<keyword evidence="1" id="KW-0479">Metal-binding</keyword>
<sequence length="258" mass="29277">MKVHPFFHIETGSLTYVVSDSGLAVIIDPVLDYKDGEILSTHIDEVLDFIKKKSLKLRYILDTHIHADHLSATDYVKKKMGGKTVMSKGIHHVFSYWKDKFGLEKLAKFDFLVGDNSRLHFGTKVIEVMETPGHTPACVTYRIDDCIFVGDTLFAPDRGTSRVDFPGGSAETLYQSIMKIYALPDNTNVYLCHDYPPIGISPTSCTPLEWQKKRNVMLNNQVSKDEYVMMRSGRDKVLNEPRLLNIAVPYNLTFKLPT</sequence>
<dbReference type="InterPro" id="IPR001279">
    <property type="entry name" value="Metallo-B-lactamas"/>
</dbReference>
<reference evidence="3 4" key="1">
    <citation type="journal article" date="2012" name="Science">
        <title>Ecological populations of bacteria act as socially cohesive units of antibiotic production and resistance.</title>
        <authorList>
            <person name="Cordero O.X."/>
            <person name="Wildschutte H."/>
            <person name="Kirkup B."/>
            <person name="Proehl S."/>
            <person name="Ngo L."/>
            <person name="Hussain F."/>
            <person name="Le Roux F."/>
            <person name="Mincer T."/>
            <person name="Polz M.F."/>
        </authorList>
    </citation>
    <scope>NUCLEOTIDE SEQUENCE [LARGE SCALE GENOMIC DNA]</scope>
    <source>
        <strain evidence="3 4">FF-454</strain>
    </source>
</reference>
<dbReference type="GO" id="GO:0016787">
    <property type="term" value="F:hydrolase activity"/>
    <property type="evidence" value="ECO:0007669"/>
    <property type="project" value="UniProtKB-KW"/>
</dbReference>
<keyword evidence="4" id="KW-1185">Reference proteome</keyword>
<comment type="caution">
    <text evidence="3">The sequence shown here is derived from an EMBL/GenBank/DDBJ whole genome shotgun (WGS) entry which is preliminary data.</text>
</comment>
<proteinExistence type="predicted"/>
<dbReference type="PANTHER" id="PTHR43084:SF1">
    <property type="entry name" value="PERSULFIDE DIOXYGENASE ETHE1, MITOCHONDRIAL"/>
    <property type="match status" value="1"/>
</dbReference>
<dbReference type="RefSeq" id="WP_016959533.1">
    <property type="nucleotide sequence ID" value="NZ_AJWN02000003.1"/>
</dbReference>